<dbReference type="EMBL" id="BQKI01000002">
    <property type="protein sequence ID" value="GJM88419.1"/>
    <property type="molecule type" value="Genomic_DNA"/>
</dbReference>
<dbReference type="AlphaFoldDB" id="A0AAV5BT54"/>
<feature type="transmembrane region" description="Helical" evidence="1">
    <location>
        <begin position="56"/>
        <end position="77"/>
    </location>
</feature>
<evidence type="ECO:0008006" key="4">
    <source>
        <dbReference type="Google" id="ProtNLM"/>
    </source>
</evidence>
<dbReference type="PANTHER" id="PTHR33186:SF13">
    <property type="entry name" value="OS10G0138300 PROTEIN"/>
    <property type="match status" value="1"/>
</dbReference>
<proteinExistence type="predicted"/>
<gene>
    <name evidence="2" type="primary">ga04478</name>
    <name evidence="2" type="ORF">PR202_ga04478</name>
</gene>
<keyword evidence="1" id="KW-1133">Transmembrane helix</keyword>
<accession>A0AAV5BT54</accession>
<dbReference type="Proteomes" id="UP001054889">
    <property type="component" value="Unassembled WGS sequence"/>
</dbReference>
<organism evidence="2 3">
    <name type="scientific">Eleusine coracana subsp. coracana</name>
    <dbReference type="NCBI Taxonomy" id="191504"/>
    <lineage>
        <taxon>Eukaryota</taxon>
        <taxon>Viridiplantae</taxon>
        <taxon>Streptophyta</taxon>
        <taxon>Embryophyta</taxon>
        <taxon>Tracheophyta</taxon>
        <taxon>Spermatophyta</taxon>
        <taxon>Magnoliopsida</taxon>
        <taxon>Liliopsida</taxon>
        <taxon>Poales</taxon>
        <taxon>Poaceae</taxon>
        <taxon>PACMAD clade</taxon>
        <taxon>Chloridoideae</taxon>
        <taxon>Cynodonteae</taxon>
        <taxon>Eleusininae</taxon>
        <taxon>Eleusine</taxon>
    </lineage>
</organism>
<sequence length="180" mass="20315">MDHTIFCSSTVVGNSIYTLLTVSSLSILEFDFTLESLAIIEMPSDAPELSLYQDRWQFLIAPADAVGGLTFLFLSGFTARLWKRRINSDGGAGWVLENTVDLSEFLPLRLAVNKRPPRILGFVEEDNAMLLCSEDDSFMIQVGSMRYKKITRTLPRCPLHPFTCFYPASNIYSMTLLLEK</sequence>
<evidence type="ECO:0000256" key="1">
    <source>
        <dbReference type="SAM" id="Phobius"/>
    </source>
</evidence>
<keyword evidence="1" id="KW-0812">Transmembrane</keyword>
<name>A0AAV5BT54_ELECO</name>
<keyword evidence="1" id="KW-0472">Membrane</keyword>
<dbReference type="PANTHER" id="PTHR33186">
    <property type="entry name" value="OS10G0136150 PROTEIN-RELATED"/>
    <property type="match status" value="1"/>
</dbReference>
<keyword evidence="3" id="KW-1185">Reference proteome</keyword>
<protein>
    <recommendedName>
        <fullName evidence="4">F-box protein</fullName>
    </recommendedName>
</protein>
<reference evidence="2" key="1">
    <citation type="journal article" date="2018" name="DNA Res.">
        <title>Multiple hybrid de novo genome assembly of finger millet, an orphan allotetraploid crop.</title>
        <authorList>
            <person name="Hatakeyama M."/>
            <person name="Aluri S."/>
            <person name="Balachadran M.T."/>
            <person name="Sivarajan S.R."/>
            <person name="Patrignani A."/>
            <person name="Gruter S."/>
            <person name="Poveda L."/>
            <person name="Shimizu-Inatsugi R."/>
            <person name="Baeten J."/>
            <person name="Francoijs K.J."/>
            <person name="Nataraja K.N."/>
            <person name="Reddy Y.A.N."/>
            <person name="Phadnis S."/>
            <person name="Ravikumar R.L."/>
            <person name="Schlapbach R."/>
            <person name="Sreeman S.M."/>
            <person name="Shimizu K.K."/>
        </authorList>
    </citation>
    <scope>NUCLEOTIDE SEQUENCE</scope>
</reference>
<evidence type="ECO:0000313" key="2">
    <source>
        <dbReference type="EMBL" id="GJM88419.1"/>
    </source>
</evidence>
<evidence type="ECO:0000313" key="3">
    <source>
        <dbReference type="Proteomes" id="UP001054889"/>
    </source>
</evidence>
<reference evidence="2" key="2">
    <citation type="submission" date="2021-12" db="EMBL/GenBank/DDBJ databases">
        <title>Resequencing data analysis of finger millet.</title>
        <authorList>
            <person name="Hatakeyama M."/>
            <person name="Aluri S."/>
            <person name="Balachadran M.T."/>
            <person name="Sivarajan S.R."/>
            <person name="Poveda L."/>
            <person name="Shimizu-Inatsugi R."/>
            <person name="Schlapbach R."/>
            <person name="Sreeman S.M."/>
            <person name="Shimizu K.K."/>
        </authorList>
    </citation>
    <scope>NUCLEOTIDE SEQUENCE</scope>
</reference>
<comment type="caution">
    <text evidence="2">The sequence shown here is derived from an EMBL/GenBank/DDBJ whole genome shotgun (WGS) entry which is preliminary data.</text>
</comment>